<evidence type="ECO:0000313" key="4">
    <source>
        <dbReference type="Proteomes" id="UP000287394"/>
    </source>
</evidence>
<evidence type="ECO:0000256" key="1">
    <source>
        <dbReference type="ARBA" id="ARBA00000022"/>
    </source>
</evidence>
<dbReference type="RefSeq" id="WP_354673116.1">
    <property type="nucleotide sequence ID" value="NZ_AP025739.1"/>
</dbReference>
<proteinExistence type="predicted"/>
<dbReference type="Gene3D" id="1.10.357.40">
    <property type="entry name" value="YbiA-like"/>
    <property type="match status" value="1"/>
</dbReference>
<gene>
    <name evidence="3" type="ORF">CCAX7_60400</name>
</gene>
<name>A0A402CVZ3_9BACT</name>
<dbReference type="Proteomes" id="UP000287394">
    <property type="component" value="Chromosome"/>
</dbReference>
<comment type="catalytic activity">
    <reaction evidence="2">
        <text>2,5-diamino-6-hydroxy-4-(5-phosphoribosylamino)-pyrimidine + H2O = 2,5,6-triamino-4-hydroxypyrimidine + D-ribose 5-phosphate</text>
        <dbReference type="Rhea" id="RHEA:23436"/>
        <dbReference type="ChEBI" id="CHEBI:15377"/>
        <dbReference type="ChEBI" id="CHEBI:58614"/>
        <dbReference type="ChEBI" id="CHEBI:78346"/>
        <dbReference type="ChEBI" id="CHEBI:137796"/>
    </reaction>
</comment>
<organism evidence="3 4">
    <name type="scientific">Capsulimonas corticalis</name>
    <dbReference type="NCBI Taxonomy" id="2219043"/>
    <lineage>
        <taxon>Bacteria</taxon>
        <taxon>Bacillati</taxon>
        <taxon>Armatimonadota</taxon>
        <taxon>Armatimonadia</taxon>
        <taxon>Capsulimonadales</taxon>
        <taxon>Capsulimonadaceae</taxon>
        <taxon>Capsulimonas</taxon>
    </lineage>
</organism>
<dbReference type="InterPro" id="IPR037238">
    <property type="entry name" value="YbiA-like_sf"/>
</dbReference>
<dbReference type="KEGG" id="ccot:CCAX7_60400"/>
<evidence type="ECO:0000256" key="2">
    <source>
        <dbReference type="ARBA" id="ARBA00000751"/>
    </source>
</evidence>
<dbReference type="EMBL" id="AP025739">
    <property type="protein sequence ID" value="BDI33989.1"/>
    <property type="molecule type" value="Genomic_DNA"/>
</dbReference>
<dbReference type="CDD" id="cd15457">
    <property type="entry name" value="NADAR"/>
    <property type="match status" value="1"/>
</dbReference>
<dbReference type="Pfam" id="PF08719">
    <property type="entry name" value="NADAR"/>
    <property type="match status" value="1"/>
</dbReference>
<protein>
    <submittedName>
        <fullName evidence="3">Uncharacterized protein</fullName>
    </submittedName>
</protein>
<accession>A0A402CVZ3</accession>
<evidence type="ECO:0000313" key="3">
    <source>
        <dbReference type="EMBL" id="BDI33989.1"/>
    </source>
</evidence>
<dbReference type="SUPFAM" id="SSF143990">
    <property type="entry name" value="YbiA-like"/>
    <property type="match status" value="1"/>
</dbReference>
<keyword evidence="4" id="KW-1185">Reference proteome</keyword>
<dbReference type="AlphaFoldDB" id="A0A402CVZ3"/>
<reference evidence="3 4" key="1">
    <citation type="journal article" date="2019" name="Int. J. Syst. Evol. Microbiol.">
        <title>Capsulimonas corticalis gen. nov., sp. nov., an aerobic capsulated bacterium, of a novel bacterial order, Capsulimonadales ord. nov., of the class Armatimonadia of the phylum Armatimonadetes.</title>
        <authorList>
            <person name="Li J."/>
            <person name="Kudo C."/>
            <person name="Tonouchi A."/>
        </authorList>
    </citation>
    <scope>NUCLEOTIDE SEQUENCE [LARGE SCALE GENOMIC DNA]</scope>
    <source>
        <strain evidence="3 4">AX-7</strain>
    </source>
</reference>
<sequence length="87" mass="9693">MKTFDAAEREKVCTATTPASAKSQGKRVTLRVGWETVSFEIMEQVVRAKFADPELAAKLLTTGDRELLEGNTWWDTTWGCIKGKDGK</sequence>
<comment type="catalytic activity">
    <reaction evidence="1">
        <text>5-amino-6-(5-phospho-D-ribosylamino)uracil + H2O = 5,6-diaminouracil + D-ribose 5-phosphate</text>
        <dbReference type="Rhea" id="RHEA:55020"/>
        <dbReference type="ChEBI" id="CHEBI:15377"/>
        <dbReference type="ChEBI" id="CHEBI:46252"/>
        <dbReference type="ChEBI" id="CHEBI:58453"/>
        <dbReference type="ChEBI" id="CHEBI:78346"/>
    </reaction>
</comment>
<dbReference type="InterPro" id="IPR012816">
    <property type="entry name" value="NADAR"/>
</dbReference>